<keyword evidence="9 11" id="KW-0378">Hydrolase</keyword>
<evidence type="ECO:0000256" key="10">
    <source>
        <dbReference type="ARBA" id="ARBA00022842"/>
    </source>
</evidence>
<dbReference type="UniPathway" id="UPA00628"/>
<dbReference type="CDD" id="cd01630">
    <property type="entry name" value="HAD_KDO-like"/>
    <property type="match status" value="1"/>
</dbReference>
<evidence type="ECO:0000256" key="3">
    <source>
        <dbReference type="ARBA" id="ARBA00005141"/>
    </source>
</evidence>
<evidence type="ECO:0000256" key="9">
    <source>
        <dbReference type="ARBA" id="ARBA00022801"/>
    </source>
</evidence>
<comment type="caution">
    <text evidence="11">The sequence shown here is derived from an EMBL/GenBank/DDBJ whole genome shotgun (WGS) entry which is preliminary data.</text>
</comment>
<dbReference type="SFLD" id="SFLDS00003">
    <property type="entry name" value="Haloacid_Dehalogenase"/>
    <property type="match status" value="1"/>
</dbReference>
<dbReference type="Pfam" id="PF02348">
    <property type="entry name" value="CTP_transf_3"/>
    <property type="match status" value="1"/>
</dbReference>
<reference evidence="11 12" key="2">
    <citation type="submission" date="2008-10" db="EMBL/GenBank/DDBJ databases">
        <authorList>
            <person name="Fulton L."/>
            <person name="Clifton S."/>
            <person name="Fulton B."/>
            <person name="Xu J."/>
            <person name="Minx P."/>
            <person name="Pepin K.H."/>
            <person name="Johnson M."/>
            <person name="Bhonagiri V."/>
            <person name="Nash W.E."/>
            <person name="Mardis E.R."/>
            <person name="Wilson R.K."/>
        </authorList>
    </citation>
    <scope>NUCLEOTIDE SEQUENCE [LARGE SCALE GENOMIC DNA]</scope>
    <source>
        <strain evidence="11 12">ATCC 29098</strain>
    </source>
</reference>
<dbReference type="AlphaFoldDB" id="B6WU62"/>
<reference evidence="11 12" key="1">
    <citation type="submission" date="2008-10" db="EMBL/GenBank/DDBJ databases">
        <title>Draft genome sequence of Desulvovibrio piger (ATCC 29098).</title>
        <authorList>
            <person name="Sudarsanam P."/>
            <person name="Ley R."/>
            <person name="Guruge J."/>
            <person name="Turnbaugh P.J."/>
            <person name="Mahowald M."/>
            <person name="Liep D."/>
            <person name="Gordon J."/>
        </authorList>
    </citation>
    <scope>NUCLEOTIDE SEQUENCE [LARGE SCALE GENOMIC DNA]</scope>
    <source>
        <strain evidence="11 12">ATCC 29098</strain>
    </source>
</reference>
<evidence type="ECO:0000256" key="6">
    <source>
        <dbReference type="ARBA" id="ARBA00011881"/>
    </source>
</evidence>
<gene>
    <name evidence="11" type="ORF">DESPIG_01620</name>
</gene>
<comment type="catalytic activity">
    <reaction evidence="1">
        <text>an N-acylneuraminate + CTP = a CMP-N-acyl-beta-neuraminate + diphosphate</text>
        <dbReference type="Rhea" id="RHEA:11344"/>
        <dbReference type="ChEBI" id="CHEBI:33019"/>
        <dbReference type="ChEBI" id="CHEBI:37563"/>
        <dbReference type="ChEBI" id="CHEBI:60073"/>
        <dbReference type="ChEBI" id="CHEBI:68671"/>
        <dbReference type="EC" id="2.7.7.43"/>
    </reaction>
</comment>
<comment type="similarity">
    <text evidence="4">Belongs to the KdsC family.</text>
</comment>
<dbReference type="InterPro" id="IPR010023">
    <property type="entry name" value="KdsC_fam"/>
</dbReference>
<comment type="similarity">
    <text evidence="5">Belongs to the CMP-NeuNAc synthase family.</text>
</comment>
<dbReference type="InterPro" id="IPR023214">
    <property type="entry name" value="HAD_sf"/>
</dbReference>
<dbReference type="SFLD" id="SFLDG01136">
    <property type="entry name" value="C1.6:_Phosphoserine_Phosphatas"/>
    <property type="match status" value="1"/>
</dbReference>
<dbReference type="HOGENOM" id="CLU_958857_0_0_7"/>
<dbReference type="NCBIfam" id="TIGR01662">
    <property type="entry name" value="HAD-SF-IIIA"/>
    <property type="match status" value="1"/>
</dbReference>
<comment type="subunit">
    <text evidence="6">Homotetramer.</text>
</comment>
<dbReference type="EC" id="2.7.7.43" evidence="7"/>
<keyword evidence="8" id="KW-0479">Metal-binding</keyword>
<dbReference type="SUPFAM" id="SSF53448">
    <property type="entry name" value="Nucleotide-diphospho-sugar transferases"/>
    <property type="match status" value="1"/>
</dbReference>
<dbReference type="SFLD" id="SFLDG01138">
    <property type="entry name" value="C1.6.2:_Deoxy-d-mannose-octulo"/>
    <property type="match status" value="1"/>
</dbReference>
<dbReference type="InterPro" id="IPR003329">
    <property type="entry name" value="Cytidylyl_trans"/>
</dbReference>
<dbReference type="GO" id="GO:0046872">
    <property type="term" value="F:metal ion binding"/>
    <property type="evidence" value="ECO:0007669"/>
    <property type="project" value="UniProtKB-KW"/>
</dbReference>
<dbReference type="eggNOG" id="COG1212">
    <property type="taxonomic scope" value="Bacteria"/>
</dbReference>
<dbReference type="GO" id="GO:0006054">
    <property type="term" value="P:N-acetylneuraminate metabolic process"/>
    <property type="evidence" value="ECO:0007669"/>
    <property type="project" value="UniProtKB-UniPathway"/>
</dbReference>
<name>B6WU62_9BACT</name>
<evidence type="ECO:0000256" key="4">
    <source>
        <dbReference type="ARBA" id="ARBA00005893"/>
    </source>
</evidence>
<evidence type="ECO:0000256" key="1">
    <source>
        <dbReference type="ARBA" id="ARBA00001862"/>
    </source>
</evidence>
<dbReference type="Pfam" id="PF08282">
    <property type="entry name" value="Hydrolase_3"/>
    <property type="match status" value="1"/>
</dbReference>
<dbReference type="InterPro" id="IPR036412">
    <property type="entry name" value="HAD-like_sf"/>
</dbReference>
<dbReference type="Gene3D" id="3.90.550.10">
    <property type="entry name" value="Spore Coat Polysaccharide Biosynthesis Protein SpsA, Chain A"/>
    <property type="match status" value="1"/>
</dbReference>
<evidence type="ECO:0000313" key="11">
    <source>
        <dbReference type="EMBL" id="EEB33479.1"/>
    </source>
</evidence>
<dbReference type="InterPro" id="IPR029044">
    <property type="entry name" value="Nucleotide-diphossugar_trans"/>
</dbReference>
<evidence type="ECO:0000256" key="5">
    <source>
        <dbReference type="ARBA" id="ARBA00010726"/>
    </source>
</evidence>
<dbReference type="PANTHER" id="PTHR21485">
    <property type="entry name" value="HAD SUPERFAMILY MEMBERS CMAS AND KDSC"/>
    <property type="match status" value="1"/>
</dbReference>
<dbReference type="eggNOG" id="COG1778">
    <property type="taxonomic scope" value="Bacteria"/>
</dbReference>
<evidence type="ECO:0000256" key="8">
    <source>
        <dbReference type="ARBA" id="ARBA00022723"/>
    </source>
</evidence>
<accession>B6WU62</accession>
<dbReference type="FunFam" id="3.40.50.1000:FF:000029">
    <property type="entry name" value="3-deoxy-D-manno-octulosonate 8-phosphate phosphatase KdsC"/>
    <property type="match status" value="1"/>
</dbReference>
<dbReference type="InterPro" id="IPR006549">
    <property type="entry name" value="HAD-SF_hydro_IIIA"/>
</dbReference>
<dbReference type="GO" id="GO:0016788">
    <property type="term" value="F:hydrolase activity, acting on ester bonds"/>
    <property type="evidence" value="ECO:0007669"/>
    <property type="project" value="InterPro"/>
</dbReference>
<dbReference type="Gene3D" id="3.40.50.1000">
    <property type="entry name" value="HAD superfamily/HAD-like"/>
    <property type="match status" value="1"/>
</dbReference>
<protein>
    <recommendedName>
        <fullName evidence="7">N-acylneuraminate cytidylyltransferase</fullName>
        <ecNumber evidence="7">2.7.7.43</ecNumber>
    </recommendedName>
</protein>
<evidence type="ECO:0000313" key="12">
    <source>
        <dbReference type="Proteomes" id="UP000003676"/>
    </source>
</evidence>
<sequence length="290" mass="31511">MAAATPCYRISYEQACDPNLVKIVRSDSGAALYFSRARIPFDRDEEGTGAYWGHMGMYAYRPDALKIFADHEPGMLERTEKLEQLRLLQHGVGIQTVELPPCAPGVDTPEDLERVRAIVKGKEFSTSAPATPATTSLADIRLVITDVDGVLTDGGLYYGPDGECIKRFHAQDGLGMVMLRKAGIRVAVLSGRDCPALRRRLNDLGIDMFRLGKVEKRAACESLLQEAGVSAHEALFIGDDLPDLDGFACCGLGVTVANARDEVKRAADIVLQTQGGQGAFRELVDMLLPQ</sequence>
<dbReference type="Proteomes" id="UP000003676">
    <property type="component" value="Unassembled WGS sequence"/>
</dbReference>
<dbReference type="SUPFAM" id="SSF56784">
    <property type="entry name" value="HAD-like"/>
    <property type="match status" value="1"/>
</dbReference>
<comment type="pathway">
    <text evidence="3">Amino-sugar metabolism; N-acetylneuraminate metabolism.</text>
</comment>
<dbReference type="EMBL" id="ABXU01000042">
    <property type="protein sequence ID" value="EEB33479.1"/>
    <property type="molecule type" value="Genomic_DNA"/>
</dbReference>
<proteinExistence type="inferred from homology"/>
<evidence type="ECO:0000256" key="7">
    <source>
        <dbReference type="ARBA" id="ARBA00012491"/>
    </source>
</evidence>
<keyword evidence="10" id="KW-0460">Magnesium</keyword>
<evidence type="ECO:0000256" key="2">
    <source>
        <dbReference type="ARBA" id="ARBA00001946"/>
    </source>
</evidence>
<dbReference type="NCBIfam" id="TIGR01670">
    <property type="entry name" value="KdsC-phosphatas"/>
    <property type="match status" value="1"/>
</dbReference>
<comment type="cofactor">
    <cofactor evidence="2">
        <name>Mg(2+)</name>
        <dbReference type="ChEBI" id="CHEBI:18420"/>
    </cofactor>
</comment>
<dbReference type="PANTHER" id="PTHR21485:SF3">
    <property type="entry name" value="N-ACYLNEURAMINATE CYTIDYLYLTRANSFERASE"/>
    <property type="match status" value="1"/>
</dbReference>
<organism evidence="11 12">
    <name type="scientific">Desulfovibrio piger ATCC 29098</name>
    <dbReference type="NCBI Taxonomy" id="411464"/>
    <lineage>
        <taxon>Bacteria</taxon>
        <taxon>Pseudomonadati</taxon>
        <taxon>Thermodesulfobacteriota</taxon>
        <taxon>Desulfovibrionia</taxon>
        <taxon>Desulfovibrionales</taxon>
        <taxon>Desulfovibrionaceae</taxon>
        <taxon>Desulfovibrio</taxon>
    </lineage>
</organism>
<dbReference type="InterPro" id="IPR050793">
    <property type="entry name" value="CMP-NeuNAc_synthase"/>
</dbReference>
<dbReference type="GO" id="GO:0008781">
    <property type="term" value="F:N-acylneuraminate cytidylyltransferase activity"/>
    <property type="evidence" value="ECO:0007669"/>
    <property type="project" value="UniProtKB-EC"/>
</dbReference>